<keyword evidence="3" id="KW-1185">Reference proteome</keyword>
<dbReference type="Proteomes" id="UP000031449">
    <property type="component" value="Plasmid unnamed"/>
</dbReference>
<proteinExistence type="predicted"/>
<keyword evidence="1" id="KW-0175">Coiled coil</keyword>
<dbReference type="HOGENOM" id="CLU_1336026_0_0_9"/>
<sequence length="205" mass="23811">MHPDLLKDLELFSKEYMTDDMFDTYLPKDDAMMKVMKTLMKEEPHSFGQLFIGAKNSSCPACKNNLTQIEGKRKGLVCHACGLESHSTNETYHVVLDEMVWKVSKKQAETDLDLLIKMTENQKAVFSIYQDVFNGGDSTEAEKKLKTLKEELQAFPIELSNQSETLVEQAERLKVAFERKEKKKEELKRNEDLHDSIEEWIEAWR</sequence>
<organism evidence="2 3">
    <name type="scientific">Jeotgalibacillus malaysiensis</name>
    <dbReference type="NCBI Taxonomy" id="1508404"/>
    <lineage>
        <taxon>Bacteria</taxon>
        <taxon>Bacillati</taxon>
        <taxon>Bacillota</taxon>
        <taxon>Bacilli</taxon>
        <taxon>Bacillales</taxon>
        <taxon>Caryophanaceae</taxon>
        <taxon>Jeotgalibacillus</taxon>
    </lineage>
</organism>
<gene>
    <name evidence="2" type="ORF">JMA_40670</name>
</gene>
<reference evidence="2 3" key="1">
    <citation type="submission" date="2014-08" db="EMBL/GenBank/DDBJ databases">
        <title>Complete genome of a marine bacteria Jeotgalibacillus malaysiensis.</title>
        <authorList>
            <person name="Yaakop A.S."/>
            <person name="Chan K.-G."/>
            <person name="Goh K.M."/>
        </authorList>
    </citation>
    <scope>NUCLEOTIDE SEQUENCE [LARGE SCALE GENOMIC DNA]</scope>
    <source>
        <strain evidence="2 3">D5</strain>
        <plasmid evidence="3">Plasmid</plasmid>
    </source>
</reference>
<name>A0A0B5AT66_9BACL</name>
<evidence type="ECO:0000313" key="2">
    <source>
        <dbReference type="EMBL" id="AJD93385.1"/>
    </source>
</evidence>
<evidence type="ECO:0000256" key="1">
    <source>
        <dbReference type="SAM" id="Coils"/>
    </source>
</evidence>
<dbReference type="KEGG" id="jeo:JMA_40670"/>
<feature type="coiled-coil region" evidence="1">
    <location>
        <begin position="163"/>
        <end position="193"/>
    </location>
</feature>
<dbReference type="BioCyc" id="JESP1508404:G14D9-13351-MONOMER"/>
<evidence type="ECO:0000313" key="3">
    <source>
        <dbReference type="Proteomes" id="UP000031449"/>
    </source>
</evidence>
<keyword evidence="2" id="KW-0614">Plasmid</keyword>
<dbReference type="EMBL" id="CP009417">
    <property type="protein sequence ID" value="AJD93385.1"/>
    <property type="molecule type" value="Genomic_DNA"/>
</dbReference>
<accession>A0A0B5AT66</accession>
<geneLocation type="plasmid" evidence="3"/>
<dbReference type="AlphaFoldDB" id="A0A0B5AT66"/>
<protein>
    <submittedName>
        <fullName evidence="2">Uncharacterized protein</fullName>
    </submittedName>
</protein>